<dbReference type="GeneID" id="8249846"/>
<dbReference type="AlphaFoldDB" id="C1EJE9"/>
<feature type="non-terminal residue" evidence="3">
    <location>
        <position position="1"/>
    </location>
</feature>
<dbReference type="KEGG" id="mis:MICPUN_76007"/>
<dbReference type="PANTHER" id="PTHR11487:SF0">
    <property type="entry name" value="S-ACYL FATTY ACID SYNTHASE THIOESTERASE, MEDIUM CHAIN"/>
    <property type="match status" value="1"/>
</dbReference>
<dbReference type="eggNOG" id="ENOG502RZED">
    <property type="taxonomic scope" value="Eukaryota"/>
</dbReference>
<dbReference type="Pfam" id="PF00975">
    <property type="entry name" value="Thioesterase"/>
    <property type="match status" value="1"/>
</dbReference>
<organism evidence="3 4">
    <name type="scientific">Micromonas commoda (strain RCC299 / NOUM17 / CCMP2709)</name>
    <name type="common">Picoplanktonic green alga</name>
    <dbReference type="NCBI Taxonomy" id="296587"/>
    <lineage>
        <taxon>Eukaryota</taxon>
        <taxon>Viridiplantae</taxon>
        <taxon>Chlorophyta</taxon>
        <taxon>Mamiellophyceae</taxon>
        <taxon>Mamiellales</taxon>
        <taxon>Mamiellaceae</taxon>
        <taxon>Micromonas</taxon>
    </lineage>
</organism>
<dbReference type="InterPro" id="IPR029058">
    <property type="entry name" value="AB_hydrolase_fold"/>
</dbReference>
<dbReference type="InterPro" id="IPR001031">
    <property type="entry name" value="Thioesterase"/>
</dbReference>
<evidence type="ECO:0000259" key="2">
    <source>
        <dbReference type="Pfam" id="PF00975"/>
    </source>
</evidence>
<evidence type="ECO:0000256" key="1">
    <source>
        <dbReference type="ARBA" id="ARBA00007169"/>
    </source>
</evidence>
<reference evidence="3 4" key="1">
    <citation type="journal article" date="2009" name="Science">
        <title>Green evolution and dynamic adaptations revealed by genomes of the marine picoeukaryotes Micromonas.</title>
        <authorList>
            <person name="Worden A.Z."/>
            <person name="Lee J.H."/>
            <person name="Mock T."/>
            <person name="Rouze P."/>
            <person name="Simmons M.P."/>
            <person name="Aerts A.L."/>
            <person name="Allen A.E."/>
            <person name="Cuvelier M.L."/>
            <person name="Derelle E."/>
            <person name="Everett M.V."/>
            <person name="Foulon E."/>
            <person name="Grimwood J."/>
            <person name="Gundlach H."/>
            <person name="Henrissat B."/>
            <person name="Napoli C."/>
            <person name="McDonald S.M."/>
            <person name="Parker M.S."/>
            <person name="Rombauts S."/>
            <person name="Salamov A."/>
            <person name="Von Dassow P."/>
            <person name="Badger J.H."/>
            <person name="Coutinho P.M."/>
            <person name="Demir E."/>
            <person name="Dubchak I."/>
            <person name="Gentemann C."/>
            <person name="Eikrem W."/>
            <person name="Gready J.E."/>
            <person name="John U."/>
            <person name="Lanier W."/>
            <person name="Lindquist E.A."/>
            <person name="Lucas S."/>
            <person name="Mayer K.F."/>
            <person name="Moreau H."/>
            <person name="Not F."/>
            <person name="Otillar R."/>
            <person name="Panaud O."/>
            <person name="Pangilinan J."/>
            <person name="Paulsen I."/>
            <person name="Piegu B."/>
            <person name="Poliakov A."/>
            <person name="Robbens S."/>
            <person name="Schmutz J."/>
            <person name="Toulza E."/>
            <person name="Wyss T."/>
            <person name="Zelensky A."/>
            <person name="Zhou K."/>
            <person name="Armbrust E.V."/>
            <person name="Bhattacharya D."/>
            <person name="Goodenough U.W."/>
            <person name="Van de Peer Y."/>
            <person name="Grigoriev I.V."/>
        </authorList>
    </citation>
    <scope>NUCLEOTIDE SEQUENCE [LARGE SCALE GENOMIC DNA]</scope>
    <source>
        <strain evidence="4">RCC299 / NOUM17</strain>
    </source>
</reference>
<proteinExistence type="inferred from homology"/>
<dbReference type="EMBL" id="CP001334">
    <property type="protein sequence ID" value="ACO68028.1"/>
    <property type="molecule type" value="Genomic_DNA"/>
</dbReference>
<feature type="non-terminal residue" evidence="3">
    <location>
        <position position="201"/>
    </location>
</feature>
<feature type="domain" description="Thioesterase" evidence="2">
    <location>
        <begin position="65"/>
        <end position="169"/>
    </location>
</feature>
<sequence length="201" mass="22834">SEFRTWFPGLRRTATEFVNPEEKPRFRILAWPNAGNAEDMYTNDSVVNARLPTSPLLDWCRKNGAEMLAVQLPGRGGRMKESFAESPQAAAKALLPIVASRLVDVPYIVVGHSVGTWLAYEFVRLAQKEGLPAPVNAFLSNFPAPDLPAEERPWTPNRGMSDQKFKDECRAWDVNEAVFGPNMWPTYKTILRKDFELFDRY</sequence>
<name>C1EJE9_MICCC</name>
<keyword evidence="4" id="KW-1185">Reference proteome</keyword>
<dbReference type="SUPFAM" id="SSF53474">
    <property type="entry name" value="alpha/beta-Hydrolases"/>
    <property type="match status" value="1"/>
</dbReference>
<evidence type="ECO:0000313" key="4">
    <source>
        <dbReference type="Proteomes" id="UP000002009"/>
    </source>
</evidence>
<dbReference type="PANTHER" id="PTHR11487">
    <property type="entry name" value="THIOESTERASE"/>
    <property type="match status" value="1"/>
</dbReference>
<dbReference type="STRING" id="296587.C1EJE9"/>
<dbReference type="Proteomes" id="UP000002009">
    <property type="component" value="Chromosome 16"/>
</dbReference>
<dbReference type="GO" id="GO:0008610">
    <property type="term" value="P:lipid biosynthetic process"/>
    <property type="evidence" value="ECO:0007669"/>
    <property type="project" value="TreeGrafter"/>
</dbReference>
<dbReference type="InterPro" id="IPR012223">
    <property type="entry name" value="TEII"/>
</dbReference>
<dbReference type="OrthoDB" id="541883at2759"/>
<dbReference type="InParanoid" id="C1EJE9"/>
<dbReference type="RefSeq" id="XP_002506770.1">
    <property type="nucleotide sequence ID" value="XM_002506724.1"/>
</dbReference>
<evidence type="ECO:0000313" key="3">
    <source>
        <dbReference type="EMBL" id="ACO68028.1"/>
    </source>
</evidence>
<comment type="similarity">
    <text evidence="1">Belongs to the thioesterase family.</text>
</comment>
<protein>
    <recommendedName>
        <fullName evidence="2">Thioesterase domain-containing protein</fullName>
    </recommendedName>
</protein>
<accession>C1EJE9</accession>
<dbReference type="Gene3D" id="3.40.50.1820">
    <property type="entry name" value="alpha/beta hydrolase"/>
    <property type="match status" value="1"/>
</dbReference>
<gene>
    <name evidence="3" type="ORF">MICPUN_76007</name>
</gene>